<name>A0A494XBM7_9BURK</name>
<gene>
    <name evidence="3" type="ORF">D7S89_16760</name>
</gene>
<dbReference type="Gene3D" id="3.40.50.1820">
    <property type="entry name" value="alpha/beta hydrolase"/>
    <property type="match status" value="1"/>
</dbReference>
<dbReference type="GO" id="GO:0008610">
    <property type="term" value="P:lipid biosynthetic process"/>
    <property type="evidence" value="ECO:0007669"/>
    <property type="project" value="TreeGrafter"/>
</dbReference>
<dbReference type="PANTHER" id="PTHR11487">
    <property type="entry name" value="THIOESTERASE"/>
    <property type="match status" value="1"/>
</dbReference>
<dbReference type="InterPro" id="IPR001031">
    <property type="entry name" value="Thioesterase"/>
</dbReference>
<sequence length="252" mass="27988">MIFKPVRSPRMRMVCCSYAGGSASAYSRWHTLLPADVEVCAVELPGRGARFREAPLFTMAEIVDEVMSGLANPVGVDLIVYGHSMGGVVALELTKHLFDVGTPPRSLVVSGCSAPHLPSRRQRRLHDLPRDELVRELNLLEGLPRDLPNAEAFIDMFLPTIRADLQSHEEWRSPIRELPVPIHVLGGRDDALVWATDLAEWQRYSSVPVCTRMFDGGHFFIKSHREEVLAHLTAIVDGLKADTHRRAGVASV</sequence>
<dbReference type="AlphaFoldDB" id="A0A494XBM7"/>
<protein>
    <submittedName>
        <fullName evidence="3">Thioesterase</fullName>
    </submittedName>
</protein>
<dbReference type="PANTHER" id="PTHR11487:SF0">
    <property type="entry name" value="S-ACYL FATTY ACID SYNTHASE THIOESTERASE, MEDIUM CHAIN"/>
    <property type="match status" value="1"/>
</dbReference>
<comment type="caution">
    <text evidence="3">The sequence shown here is derived from an EMBL/GenBank/DDBJ whole genome shotgun (WGS) entry which is preliminary data.</text>
</comment>
<evidence type="ECO:0000313" key="4">
    <source>
        <dbReference type="Proteomes" id="UP000280434"/>
    </source>
</evidence>
<evidence type="ECO:0000259" key="2">
    <source>
        <dbReference type="Pfam" id="PF00975"/>
    </source>
</evidence>
<dbReference type="SUPFAM" id="SSF53474">
    <property type="entry name" value="alpha/beta-Hydrolases"/>
    <property type="match status" value="1"/>
</dbReference>
<comment type="similarity">
    <text evidence="1">Belongs to the thioesterase family.</text>
</comment>
<organism evidence="3 4">
    <name type="scientific">Trinickia fusca</name>
    <dbReference type="NCBI Taxonomy" id="2419777"/>
    <lineage>
        <taxon>Bacteria</taxon>
        <taxon>Pseudomonadati</taxon>
        <taxon>Pseudomonadota</taxon>
        <taxon>Betaproteobacteria</taxon>
        <taxon>Burkholderiales</taxon>
        <taxon>Burkholderiaceae</taxon>
        <taxon>Trinickia</taxon>
    </lineage>
</organism>
<evidence type="ECO:0000256" key="1">
    <source>
        <dbReference type="ARBA" id="ARBA00007169"/>
    </source>
</evidence>
<accession>A0A494XBM7</accession>
<dbReference type="InterPro" id="IPR029058">
    <property type="entry name" value="AB_hydrolase_fold"/>
</dbReference>
<feature type="domain" description="Thioesterase" evidence="2">
    <location>
        <begin position="13"/>
        <end position="234"/>
    </location>
</feature>
<dbReference type="EMBL" id="RBZV01000006">
    <property type="protein sequence ID" value="RKP47031.1"/>
    <property type="molecule type" value="Genomic_DNA"/>
</dbReference>
<dbReference type="Proteomes" id="UP000280434">
    <property type="component" value="Unassembled WGS sequence"/>
</dbReference>
<dbReference type="InterPro" id="IPR012223">
    <property type="entry name" value="TEII"/>
</dbReference>
<evidence type="ECO:0000313" key="3">
    <source>
        <dbReference type="EMBL" id="RKP47031.1"/>
    </source>
</evidence>
<dbReference type="OrthoDB" id="8480037at2"/>
<proteinExistence type="inferred from homology"/>
<keyword evidence="4" id="KW-1185">Reference proteome</keyword>
<dbReference type="Pfam" id="PF00975">
    <property type="entry name" value="Thioesterase"/>
    <property type="match status" value="1"/>
</dbReference>
<reference evidence="3 4" key="1">
    <citation type="submission" date="2018-10" db="EMBL/GenBank/DDBJ databases">
        <title>Paraburkholderia sp. 7MK8-2, isolated from soil.</title>
        <authorList>
            <person name="Gao Z.-H."/>
            <person name="Qiu L.-H."/>
        </authorList>
    </citation>
    <scope>NUCLEOTIDE SEQUENCE [LARGE SCALE GENOMIC DNA]</scope>
    <source>
        <strain evidence="3 4">7MK8-2</strain>
    </source>
</reference>